<dbReference type="Proteomes" id="UP001372338">
    <property type="component" value="Unassembled WGS sequence"/>
</dbReference>
<comment type="caution">
    <text evidence="1">The sequence shown here is derived from an EMBL/GenBank/DDBJ whole genome shotgun (WGS) entry which is preliminary data.</text>
</comment>
<evidence type="ECO:0000313" key="1">
    <source>
        <dbReference type="EMBL" id="KAK7290145.1"/>
    </source>
</evidence>
<dbReference type="EMBL" id="JAYWIO010000001">
    <property type="protein sequence ID" value="KAK7290145.1"/>
    <property type="molecule type" value="Genomic_DNA"/>
</dbReference>
<accession>A0AAN9J0Y0</accession>
<sequence length="115" mass="13398">MCKLSACIFLLNSTELEIFYLSCNLYFTQYDANNNVHAYHDHDAYELEYPVRTCTAHAQSIETKKERKKEASFSDDSSDEHYPFCSTLKPITERESVIQKIVAVPFEEIFDKWGV</sequence>
<evidence type="ECO:0000313" key="2">
    <source>
        <dbReference type="Proteomes" id="UP001372338"/>
    </source>
</evidence>
<protein>
    <submittedName>
        <fullName evidence="1">Uncharacterized protein</fullName>
    </submittedName>
</protein>
<name>A0AAN9J0Y0_CROPI</name>
<dbReference type="AlphaFoldDB" id="A0AAN9J0Y0"/>
<organism evidence="1 2">
    <name type="scientific">Crotalaria pallida</name>
    <name type="common">Smooth rattlebox</name>
    <name type="synonym">Crotalaria striata</name>
    <dbReference type="NCBI Taxonomy" id="3830"/>
    <lineage>
        <taxon>Eukaryota</taxon>
        <taxon>Viridiplantae</taxon>
        <taxon>Streptophyta</taxon>
        <taxon>Embryophyta</taxon>
        <taxon>Tracheophyta</taxon>
        <taxon>Spermatophyta</taxon>
        <taxon>Magnoliopsida</taxon>
        <taxon>eudicotyledons</taxon>
        <taxon>Gunneridae</taxon>
        <taxon>Pentapetalae</taxon>
        <taxon>rosids</taxon>
        <taxon>fabids</taxon>
        <taxon>Fabales</taxon>
        <taxon>Fabaceae</taxon>
        <taxon>Papilionoideae</taxon>
        <taxon>50 kb inversion clade</taxon>
        <taxon>genistoids sensu lato</taxon>
        <taxon>core genistoids</taxon>
        <taxon>Crotalarieae</taxon>
        <taxon>Crotalaria</taxon>
    </lineage>
</organism>
<gene>
    <name evidence="1" type="ORF">RIF29_04359</name>
</gene>
<proteinExistence type="predicted"/>
<reference evidence="1 2" key="1">
    <citation type="submission" date="2024-01" db="EMBL/GenBank/DDBJ databases">
        <title>The genomes of 5 underutilized Papilionoideae crops provide insights into root nodulation and disease resistanc.</title>
        <authorList>
            <person name="Yuan L."/>
        </authorList>
    </citation>
    <scope>NUCLEOTIDE SEQUENCE [LARGE SCALE GENOMIC DNA]</scope>
    <source>
        <strain evidence="1">ZHUSHIDOU_FW_LH</strain>
        <tissue evidence="1">Leaf</tissue>
    </source>
</reference>
<keyword evidence="2" id="KW-1185">Reference proteome</keyword>